<comment type="caution">
    <text evidence="3">The sequence shown here is derived from an EMBL/GenBank/DDBJ whole genome shotgun (WGS) entry which is preliminary data.</text>
</comment>
<gene>
    <name evidence="3" type="ORF">J2T57_002380</name>
</gene>
<dbReference type="GO" id="GO:0006935">
    <property type="term" value="P:chemotaxis"/>
    <property type="evidence" value="ECO:0007669"/>
    <property type="project" value="InterPro"/>
</dbReference>
<sequence length="197" mass="21187">MVTQHSDTGSEPTDPRGDGAGWLSPVAALTRFDGARALESLPREARDAEAVQQRWAIPVGGYWLLVDPALGCELSEWTSPCRLPNAPRWLRGVTNMRGSLVPVFDLRPFLGDSPDETRDQQARIFVLGDGDRAGAVVIQGLPYRQALDGGLTAEAAPSLQQPMAARVKAAYRQNGQWLLDCDLAGLLRELGAQAAAA</sequence>
<feature type="region of interest" description="Disordered" evidence="1">
    <location>
        <begin position="1"/>
        <end position="22"/>
    </location>
</feature>
<evidence type="ECO:0000313" key="3">
    <source>
        <dbReference type="EMBL" id="MCP1675232.1"/>
    </source>
</evidence>
<dbReference type="AlphaFoldDB" id="A0AAE3KGG9"/>
<feature type="domain" description="CheW-like" evidence="2">
    <location>
        <begin position="51"/>
        <end position="192"/>
    </location>
</feature>
<dbReference type="SMART" id="SM00260">
    <property type="entry name" value="CheW"/>
    <property type="match status" value="1"/>
</dbReference>
<accession>A0AAE3KGG9</accession>
<dbReference type="PROSITE" id="PS50851">
    <property type="entry name" value="CHEW"/>
    <property type="match status" value="1"/>
</dbReference>
<dbReference type="SUPFAM" id="SSF50341">
    <property type="entry name" value="CheW-like"/>
    <property type="match status" value="1"/>
</dbReference>
<dbReference type="Gene3D" id="2.40.50.180">
    <property type="entry name" value="CheA-289, Domain 4"/>
    <property type="match status" value="1"/>
</dbReference>
<protein>
    <submittedName>
        <fullName evidence="3">Chemotaxis signal transduction protein</fullName>
    </submittedName>
</protein>
<evidence type="ECO:0000313" key="4">
    <source>
        <dbReference type="Proteomes" id="UP001205843"/>
    </source>
</evidence>
<dbReference type="Proteomes" id="UP001205843">
    <property type="component" value="Unassembled WGS sequence"/>
</dbReference>
<dbReference type="EMBL" id="JALJXV010000005">
    <property type="protein sequence ID" value="MCP1675232.1"/>
    <property type="molecule type" value="Genomic_DNA"/>
</dbReference>
<dbReference type="InterPro" id="IPR036061">
    <property type="entry name" value="CheW-like_dom_sf"/>
</dbReference>
<dbReference type="GO" id="GO:0007165">
    <property type="term" value="P:signal transduction"/>
    <property type="evidence" value="ECO:0007669"/>
    <property type="project" value="InterPro"/>
</dbReference>
<reference evidence="3" key="1">
    <citation type="submission" date="2022-03" db="EMBL/GenBank/DDBJ databases">
        <title>Genomic Encyclopedia of Type Strains, Phase III (KMG-III): the genomes of soil and plant-associated and newly described type strains.</title>
        <authorList>
            <person name="Whitman W."/>
        </authorList>
    </citation>
    <scope>NUCLEOTIDE SEQUENCE</scope>
    <source>
        <strain evidence="3">ANL 6-2</strain>
    </source>
</reference>
<evidence type="ECO:0000259" key="2">
    <source>
        <dbReference type="PROSITE" id="PS50851"/>
    </source>
</evidence>
<organism evidence="3 4">
    <name type="scientific">Natronocella acetinitrilica</name>
    <dbReference type="NCBI Taxonomy" id="414046"/>
    <lineage>
        <taxon>Bacteria</taxon>
        <taxon>Pseudomonadati</taxon>
        <taxon>Pseudomonadota</taxon>
        <taxon>Gammaproteobacteria</taxon>
        <taxon>Chromatiales</taxon>
        <taxon>Ectothiorhodospiraceae</taxon>
        <taxon>Natronocella</taxon>
    </lineage>
</organism>
<dbReference type="InterPro" id="IPR002545">
    <property type="entry name" value="CheW-lke_dom"/>
</dbReference>
<dbReference type="Pfam" id="PF01584">
    <property type="entry name" value="CheW"/>
    <property type="match status" value="1"/>
</dbReference>
<evidence type="ECO:0000256" key="1">
    <source>
        <dbReference type="SAM" id="MobiDB-lite"/>
    </source>
</evidence>
<proteinExistence type="predicted"/>
<keyword evidence="4" id="KW-1185">Reference proteome</keyword>
<dbReference type="RefSeq" id="WP_253478362.1">
    <property type="nucleotide sequence ID" value="NZ_JALJXV010000005.1"/>
</dbReference>
<name>A0AAE3KGG9_9GAMM</name>
<feature type="compositionally biased region" description="Polar residues" evidence="1">
    <location>
        <begin position="1"/>
        <end position="11"/>
    </location>
</feature>